<dbReference type="InParanoid" id="A0A0C3PMC1"/>
<keyword evidence="3" id="KW-1185">Reference proteome</keyword>
<dbReference type="PANTHER" id="PTHR21011:SF1">
    <property type="entry name" value="SMALL RIBOSOMAL SUBUNIT PROTEIN BS6M"/>
    <property type="match status" value="1"/>
</dbReference>
<dbReference type="GO" id="GO:0070181">
    <property type="term" value="F:small ribosomal subunit rRNA binding"/>
    <property type="evidence" value="ECO:0007669"/>
    <property type="project" value="TreeGrafter"/>
</dbReference>
<protein>
    <recommendedName>
        <fullName evidence="4">Ribosomal protein S6</fullName>
    </recommendedName>
</protein>
<dbReference type="CDD" id="cd15465">
    <property type="entry name" value="bS6_mito"/>
    <property type="match status" value="1"/>
</dbReference>
<dbReference type="FunCoup" id="A0A0C3PMC1">
    <property type="interactions" value="122"/>
</dbReference>
<organism evidence="2 3">
    <name type="scientific">Pisolithus tinctorius Marx 270</name>
    <dbReference type="NCBI Taxonomy" id="870435"/>
    <lineage>
        <taxon>Eukaryota</taxon>
        <taxon>Fungi</taxon>
        <taxon>Dikarya</taxon>
        <taxon>Basidiomycota</taxon>
        <taxon>Agaricomycotina</taxon>
        <taxon>Agaricomycetes</taxon>
        <taxon>Agaricomycetidae</taxon>
        <taxon>Boletales</taxon>
        <taxon>Sclerodermatineae</taxon>
        <taxon>Pisolithaceae</taxon>
        <taxon>Pisolithus</taxon>
    </lineage>
</organism>
<comment type="similarity">
    <text evidence="1">Belongs to the bacterial ribosomal protein bS6 family.</text>
</comment>
<evidence type="ECO:0000313" key="3">
    <source>
        <dbReference type="Proteomes" id="UP000054217"/>
    </source>
</evidence>
<evidence type="ECO:0008006" key="4">
    <source>
        <dbReference type="Google" id="ProtNLM"/>
    </source>
</evidence>
<dbReference type="AlphaFoldDB" id="A0A0C3PMC1"/>
<reference evidence="2 3" key="1">
    <citation type="submission" date="2014-04" db="EMBL/GenBank/DDBJ databases">
        <authorList>
            <consortium name="DOE Joint Genome Institute"/>
            <person name="Kuo A."/>
            <person name="Kohler A."/>
            <person name="Costa M.D."/>
            <person name="Nagy L.G."/>
            <person name="Floudas D."/>
            <person name="Copeland A."/>
            <person name="Barry K.W."/>
            <person name="Cichocki N."/>
            <person name="Veneault-Fourrey C."/>
            <person name="LaButti K."/>
            <person name="Lindquist E.A."/>
            <person name="Lipzen A."/>
            <person name="Lundell T."/>
            <person name="Morin E."/>
            <person name="Murat C."/>
            <person name="Sun H."/>
            <person name="Tunlid A."/>
            <person name="Henrissat B."/>
            <person name="Grigoriev I.V."/>
            <person name="Hibbett D.S."/>
            <person name="Martin F."/>
            <person name="Nordberg H.P."/>
            <person name="Cantor M.N."/>
            <person name="Hua S.X."/>
        </authorList>
    </citation>
    <scope>NUCLEOTIDE SEQUENCE [LARGE SCALE GENOMIC DNA]</scope>
    <source>
        <strain evidence="2 3">Marx 270</strain>
    </source>
</reference>
<dbReference type="PANTHER" id="PTHR21011">
    <property type="entry name" value="MITOCHONDRIAL 28S RIBOSOMAL PROTEIN S6"/>
    <property type="match status" value="1"/>
</dbReference>
<dbReference type="Proteomes" id="UP000054217">
    <property type="component" value="Unassembled WGS sequence"/>
</dbReference>
<name>A0A0C3PMC1_PISTI</name>
<evidence type="ECO:0000256" key="1">
    <source>
        <dbReference type="ARBA" id="ARBA00009512"/>
    </source>
</evidence>
<dbReference type="EMBL" id="KN831953">
    <property type="protein sequence ID" value="KIO09951.1"/>
    <property type="molecule type" value="Genomic_DNA"/>
</dbReference>
<sequence length="133" mass="15736">MPFYQMLCIASHFREYKHIKELVTMSAKHIMDQGGVVRNIEYWGTQTLPQPMRRHRQVYTIGDYWTMYFDTSPHGLRSLTGVIRRDPRVIRWTMLKQGDKVGDVVLPREKTVTRTDYLNPPRDGSTSWSELDF</sequence>
<dbReference type="OrthoDB" id="10259681at2759"/>
<dbReference type="Pfam" id="PF01250">
    <property type="entry name" value="Ribosomal_S6"/>
    <property type="match status" value="1"/>
</dbReference>
<dbReference type="Gene3D" id="3.30.70.60">
    <property type="match status" value="1"/>
</dbReference>
<dbReference type="InterPro" id="IPR035980">
    <property type="entry name" value="Ribosomal_bS6_sf"/>
</dbReference>
<proteinExistence type="inferred from homology"/>
<dbReference type="GO" id="GO:0005763">
    <property type="term" value="C:mitochondrial small ribosomal subunit"/>
    <property type="evidence" value="ECO:0007669"/>
    <property type="project" value="TreeGrafter"/>
</dbReference>
<dbReference type="GO" id="GO:0006412">
    <property type="term" value="P:translation"/>
    <property type="evidence" value="ECO:0007669"/>
    <property type="project" value="InterPro"/>
</dbReference>
<dbReference type="InterPro" id="IPR000529">
    <property type="entry name" value="Ribosomal_bS6"/>
</dbReference>
<dbReference type="HOGENOM" id="CLU_126331_2_1_1"/>
<gene>
    <name evidence="2" type="ORF">M404DRAFT_224177</name>
</gene>
<dbReference type="GO" id="GO:0003735">
    <property type="term" value="F:structural constituent of ribosome"/>
    <property type="evidence" value="ECO:0007669"/>
    <property type="project" value="InterPro"/>
</dbReference>
<dbReference type="InterPro" id="IPR014717">
    <property type="entry name" value="Transl_elong_EF1B/ribsomal_bS6"/>
</dbReference>
<evidence type="ECO:0000313" key="2">
    <source>
        <dbReference type="EMBL" id="KIO09951.1"/>
    </source>
</evidence>
<reference evidence="3" key="2">
    <citation type="submission" date="2015-01" db="EMBL/GenBank/DDBJ databases">
        <title>Evolutionary Origins and Diversification of the Mycorrhizal Mutualists.</title>
        <authorList>
            <consortium name="DOE Joint Genome Institute"/>
            <consortium name="Mycorrhizal Genomics Consortium"/>
            <person name="Kohler A."/>
            <person name="Kuo A."/>
            <person name="Nagy L.G."/>
            <person name="Floudas D."/>
            <person name="Copeland A."/>
            <person name="Barry K.W."/>
            <person name="Cichocki N."/>
            <person name="Veneault-Fourrey C."/>
            <person name="LaButti K."/>
            <person name="Lindquist E.A."/>
            <person name="Lipzen A."/>
            <person name="Lundell T."/>
            <person name="Morin E."/>
            <person name="Murat C."/>
            <person name="Riley R."/>
            <person name="Ohm R."/>
            <person name="Sun H."/>
            <person name="Tunlid A."/>
            <person name="Henrissat B."/>
            <person name="Grigoriev I.V."/>
            <person name="Hibbett D.S."/>
            <person name="Martin F."/>
        </authorList>
    </citation>
    <scope>NUCLEOTIDE SEQUENCE [LARGE SCALE GENOMIC DNA]</scope>
    <source>
        <strain evidence="3">Marx 270</strain>
    </source>
</reference>
<dbReference type="SUPFAM" id="SSF54995">
    <property type="entry name" value="Ribosomal protein S6"/>
    <property type="match status" value="1"/>
</dbReference>
<accession>A0A0C3PMC1</accession>
<dbReference type="STRING" id="870435.A0A0C3PMC1"/>